<evidence type="ECO:0000256" key="4">
    <source>
        <dbReference type="ARBA" id="ARBA00022694"/>
    </source>
</evidence>
<evidence type="ECO:0000256" key="6">
    <source>
        <dbReference type="ARBA" id="ARBA00022741"/>
    </source>
</evidence>
<dbReference type="eggNOG" id="COG0009">
    <property type="taxonomic scope" value="Bacteria"/>
</dbReference>
<dbReference type="InterPro" id="IPR017945">
    <property type="entry name" value="DHBP_synth_RibB-like_a/b_dom"/>
</dbReference>
<comment type="similarity">
    <text evidence="9">Belongs to the SUA5 family. TsaC subfamily.</text>
</comment>
<name>F5S9C2_KINKI</name>
<dbReference type="EC" id="2.7.7.87" evidence="9"/>
<dbReference type="PROSITE" id="PS51163">
    <property type="entry name" value="YRDC"/>
    <property type="match status" value="1"/>
</dbReference>
<keyword evidence="7 9" id="KW-0067">ATP-binding</keyword>
<dbReference type="GO" id="GO:0061710">
    <property type="term" value="F:L-threonylcarbamoyladenylate synthase"/>
    <property type="evidence" value="ECO:0007669"/>
    <property type="project" value="UniProtKB-EC"/>
</dbReference>
<dbReference type="HOGENOM" id="CLU_031397_6_1_4"/>
<dbReference type="Gene3D" id="3.90.870.10">
    <property type="entry name" value="DHBP synthase"/>
    <property type="match status" value="1"/>
</dbReference>
<keyword evidence="6 9" id="KW-0547">Nucleotide-binding</keyword>
<dbReference type="GO" id="GO:0002949">
    <property type="term" value="P:tRNA threonylcarbamoyladenosine modification"/>
    <property type="evidence" value="ECO:0007669"/>
    <property type="project" value="UniProtKB-UniRule"/>
</dbReference>
<dbReference type="GO" id="GO:0003725">
    <property type="term" value="F:double-stranded RNA binding"/>
    <property type="evidence" value="ECO:0007669"/>
    <property type="project" value="InterPro"/>
</dbReference>
<accession>F5S9C2</accession>
<dbReference type="AlphaFoldDB" id="F5S9C2"/>
<keyword evidence="2 9" id="KW-0963">Cytoplasm</keyword>
<evidence type="ECO:0000259" key="10">
    <source>
        <dbReference type="PROSITE" id="PS51163"/>
    </source>
</evidence>
<evidence type="ECO:0000313" key="11">
    <source>
        <dbReference type="EMBL" id="EGK07392.1"/>
    </source>
</evidence>
<dbReference type="PANTHER" id="PTHR17490">
    <property type="entry name" value="SUA5"/>
    <property type="match status" value="1"/>
</dbReference>
<evidence type="ECO:0000256" key="5">
    <source>
        <dbReference type="ARBA" id="ARBA00022695"/>
    </source>
</evidence>
<dbReference type="STRING" id="504.KKKWG1_0235"/>
<reference evidence="11 12" key="1">
    <citation type="submission" date="2011-04" db="EMBL/GenBank/DDBJ databases">
        <authorList>
            <person name="Muzny D."/>
            <person name="Qin X."/>
            <person name="Deng J."/>
            <person name="Jiang H."/>
            <person name="Liu Y."/>
            <person name="Qu J."/>
            <person name="Song X.-Z."/>
            <person name="Zhang L."/>
            <person name="Thornton R."/>
            <person name="Coyle M."/>
            <person name="Francisco L."/>
            <person name="Jackson L."/>
            <person name="Javaid M."/>
            <person name="Korchina V."/>
            <person name="Kovar C."/>
            <person name="Mata R."/>
            <person name="Mathew T."/>
            <person name="Ngo R."/>
            <person name="Nguyen L."/>
            <person name="Nguyen N."/>
            <person name="Okwuonu G."/>
            <person name="Ongeri F."/>
            <person name="Pham C."/>
            <person name="Simmons D."/>
            <person name="Wilczek-Boney K."/>
            <person name="Hale W."/>
            <person name="Jakkamsetti A."/>
            <person name="Pham P."/>
            <person name="Ruth R."/>
            <person name="San Lucas F."/>
            <person name="Warren J."/>
            <person name="Zhang J."/>
            <person name="Zhao Z."/>
            <person name="Zhou C."/>
            <person name="Zhu D."/>
            <person name="Lee S."/>
            <person name="Bess C."/>
            <person name="Blankenburg K."/>
            <person name="Forbes L."/>
            <person name="Fu Q."/>
            <person name="Gubbala S."/>
            <person name="Hirani K."/>
            <person name="Jayaseelan J.C."/>
            <person name="Lara F."/>
            <person name="Munidasa M."/>
            <person name="Palculict T."/>
            <person name="Patil S."/>
            <person name="Pu L.-L."/>
            <person name="Saada N."/>
            <person name="Tang L."/>
            <person name="Weissenberger G."/>
            <person name="Zhu Y."/>
            <person name="Hemphill L."/>
            <person name="Shang Y."/>
            <person name="Youmans B."/>
            <person name="Ayvaz T."/>
            <person name="Ross M."/>
            <person name="Santibanez J."/>
            <person name="Aqrawi P."/>
            <person name="Gross S."/>
            <person name="Joshi V."/>
            <person name="Fowler G."/>
            <person name="Nazareth L."/>
            <person name="Reid J."/>
            <person name="Worley K."/>
            <person name="Petrosino J."/>
            <person name="Highlander S."/>
            <person name="Gibbs R."/>
        </authorList>
    </citation>
    <scope>NUCLEOTIDE SEQUENCE [LARGE SCALE GENOMIC DNA]</scope>
    <source>
        <strain evidence="11 12">ATCC 23330</strain>
    </source>
</reference>
<keyword evidence="4 9" id="KW-0819">tRNA processing</keyword>
<proteinExistence type="inferred from homology"/>
<dbReference type="GO" id="GO:0000049">
    <property type="term" value="F:tRNA binding"/>
    <property type="evidence" value="ECO:0007669"/>
    <property type="project" value="TreeGrafter"/>
</dbReference>
<comment type="function">
    <text evidence="9">Required for the formation of a threonylcarbamoyl group on adenosine at position 37 (t(6)A37) in tRNAs that read codons beginning with adenine. Catalyzes the conversion of L-threonine, HCO(3)(-)/CO(2) and ATP to give threonylcarbamoyl-AMP (TC-AMP) as the acyladenylate intermediate, with the release of diphosphate.</text>
</comment>
<dbReference type="Proteomes" id="UP000004207">
    <property type="component" value="Unassembled WGS sequence"/>
</dbReference>
<evidence type="ECO:0000256" key="8">
    <source>
        <dbReference type="ARBA" id="ARBA00048366"/>
    </source>
</evidence>
<dbReference type="InterPro" id="IPR050156">
    <property type="entry name" value="TC-AMP_synthase_SUA5"/>
</dbReference>
<gene>
    <name evidence="9" type="primary">tsaC</name>
    <name evidence="11" type="ORF">HMPREF0476_1805</name>
</gene>
<evidence type="ECO:0000256" key="2">
    <source>
        <dbReference type="ARBA" id="ARBA00022490"/>
    </source>
</evidence>
<comment type="catalytic activity">
    <reaction evidence="8 9">
        <text>L-threonine + hydrogencarbonate + ATP = L-threonylcarbamoyladenylate + diphosphate + H2O</text>
        <dbReference type="Rhea" id="RHEA:36407"/>
        <dbReference type="ChEBI" id="CHEBI:15377"/>
        <dbReference type="ChEBI" id="CHEBI:17544"/>
        <dbReference type="ChEBI" id="CHEBI:30616"/>
        <dbReference type="ChEBI" id="CHEBI:33019"/>
        <dbReference type="ChEBI" id="CHEBI:57926"/>
        <dbReference type="ChEBI" id="CHEBI:73682"/>
        <dbReference type="EC" id="2.7.7.87"/>
    </reaction>
</comment>
<evidence type="ECO:0000256" key="3">
    <source>
        <dbReference type="ARBA" id="ARBA00022679"/>
    </source>
</evidence>
<dbReference type="HAMAP" id="MF_01852">
    <property type="entry name" value="TsaC"/>
    <property type="match status" value="1"/>
</dbReference>
<dbReference type="EMBL" id="AFHS01000059">
    <property type="protein sequence ID" value="EGK07392.1"/>
    <property type="molecule type" value="Genomic_DNA"/>
</dbReference>
<keyword evidence="5 9" id="KW-0548">Nucleotidyltransferase</keyword>
<dbReference type="GO" id="GO:0005524">
    <property type="term" value="F:ATP binding"/>
    <property type="evidence" value="ECO:0007669"/>
    <property type="project" value="UniProtKB-UniRule"/>
</dbReference>
<dbReference type="PANTHER" id="PTHR17490:SF18">
    <property type="entry name" value="THREONYLCARBAMOYL-AMP SYNTHASE"/>
    <property type="match status" value="1"/>
</dbReference>
<dbReference type="GO" id="GO:0006450">
    <property type="term" value="P:regulation of translational fidelity"/>
    <property type="evidence" value="ECO:0007669"/>
    <property type="project" value="TreeGrafter"/>
</dbReference>
<dbReference type="GO" id="GO:0005737">
    <property type="term" value="C:cytoplasm"/>
    <property type="evidence" value="ECO:0007669"/>
    <property type="project" value="UniProtKB-SubCell"/>
</dbReference>
<evidence type="ECO:0000313" key="12">
    <source>
        <dbReference type="Proteomes" id="UP000004207"/>
    </source>
</evidence>
<protein>
    <recommendedName>
        <fullName evidence="9">Threonylcarbamoyl-AMP synthase</fullName>
        <shortName evidence="9">TC-AMP synthase</shortName>
        <ecNumber evidence="9">2.7.7.87</ecNumber>
    </recommendedName>
    <alternativeName>
        <fullName evidence="9">L-threonylcarbamoyladenylate synthase</fullName>
    </alternativeName>
    <alternativeName>
        <fullName evidence="9">t(6)A37 threonylcarbamoyladenosine biosynthesis protein TsaC</fullName>
    </alternativeName>
    <alternativeName>
        <fullName evidence="9">tRNA threonylcarbamoyladenosine biosynthesis protein TsaC</fullName>
    </alternativeName>
</protein>
<dbReference type="SUPFAM" id="SSF55821">
    <property type="entry name" value="YrdC/RibB"/>
    <property type="match status" value="1"/>
</dbReference>
<keyword evidence="12" id="KW-1185">Reference proteome</keyword>
<feature type="domain" description="YrdC-like" evidence="10">
    <location>
        <begin position="29"/>
        <end position="209"/>
    </location>
</feature>
<keyword evidence="3 9" id="KW-0808">Transferase</keyword>
<evidence type="ECO:0000256" key="7">
    <source>
        <dbReference type="ARBA" id="ARBA00022840"/>
    </source>
</evidence>
<comment type="caution">
    <text evidence="11">The sequence shown here is derived from an EMBL/GenBank/DDBJ whole genome shotgun (WGS) entry which is preliminary data.</text>
</comment>
<evidence type="ECO:0000256" key="9">
    <source>
        <dbReference type="HAMAP-Rule" id="MF_01852"/>
    </source>
</evidence>
<evidence type="ECO:0000256" key="1">
    <source>
        <dbReference type="ARBA" id="ARBA00004496"/>
    </source>
</evidence>
<sequence>MSPCPNLNLIHYNIAGCFKENIMHRPLSFQQIAQLRAHLKRGGVVAYPTESCYGLGALPDNVRGLRTLLRLKKRPQHKGMIVIGANWSQLQPHLCRLPCDDVAALQAIWPAPKTVLLPAKPTVLPNLRGRGRNKLAVRIPAHDIARGLCQQVQAALVSTSCNRAKQRPCRNEREVRRQFGRQVYVVGGRVGRRRQPSEIVDWASQQRIR</sequence>
<organism evidence="11 12">
    <name type="scientific">Kingella kingae ATCC 23330</name>
    <dbReference type="NCBI Taxonomy" id="887327"/>
    <lineage>
        <taxon>Bacteria</taxon>
        <taxon>Pseudomonadati</taxon>
        <taxon>Pseudomonadota</taxon>
        <taxon>Betaproteobacteria</taxon>
        <taxon>Neisseriales</taxon>
        <taxon>Neisseriaceae</taxon>
        <taxon>Kingella</taxon>
    </lineage>
</organism>
<dbReference type="InterPro" id="IPR006070">
    <property type="entry name" value="Sua5-like_dom"/>
</dbReference>
<dbReference type="InterPro" id="IPR023535">
    <property type="entry name" value="TC-AMP_synthase"/>
</dbReference>
<comment type="subcellular location">
    <subcellularLocation>
        <location evidence="1 9">Cytoplasm</location>
    </subcellularLocation>
</comment>
<dbReference type="Pfam" id="PF01300">
    <property type="entry name" value="Sua5_yciO_yrdC"/>
    <property type="match status" value="1"/>
</dbReference>